<dbReference type="AlphaFoldDB" id="A0A0F7SFH1"/>
<dbReference type="SUPFAM" id="SSF52113">
    <property type="entry name" value="BRCT domain"/>
    <property type="match status" value="1"/>
</dbReference>
<evidence type="ECO:0000313" key="1">
    <source>
        <dbReference type="EMBL" id="CDZ96253.1"/>
    </source>
</evidence>
<proteinExistence type="predicted"/>
<sequence length="268" mass="29630">MQQQSNFFSPFGSAWFSASSDRLHVQRWRENGGTVVENSSSYVVSDVKIVFCDGRCDPLYAKLKDTSTLIISSSWISCSLNLGHIVSFDPFILSSKAPSLLTPLSFGRHGTCTVLAGPHLDSAYTCFEPSTTANSFGSCSTDPENKVMISCVAKVIDKENNGADRDSDEEEERIVKCLIGLDQDEPFGKIKVETSPDPSTFLAKTFMSSTIQAVKVEEGFDKDDFIDPRLTKKKRVHAKLRSGLTLSSTVKEKTRAKRHLKNLITRSI</sequence>
<accession>A0A0F7SFH1</accession>
<dbReference type="EMBL" id="LN483116">
    <property type="protein sequence ID" value="CDZ96253.1"/>
    <property type="molecule type" value="Genomic_DNA"/>
</dbReference>
<protein>
    <submittedName>
        <fullName evidence="1">BRCT domain</fullName>
    </submittedName>
</protein>
<name>A0A0F7SFH1_PHARH</name>
<dbReference type="InterPro" id="IPR036420">
    <property type="entry name" value="BRCT_dom_sf"/>
</dbReference>
<organism evidence="1">
    <name type="scientific">Phaffia rhodozyma</name>
    <name type="common">Yeast</name>
    <name type="synonym">Xanthophyllomyces dendrorhous</name>
    <dbReference type="NCBI Taxonomy" id="264483"/>
    <lineage>
        <taxon>Eukaryota</taxon>
        <taxon>Fungi</taxon>
        <taxon>Dikarya</taxon>
        <taxon>Basidiomycota</taxon>
        <taxon>Agaricomycotina</taxon>
        <taxon>Tremellomycetes</taxon>
        <taxon>Cystofilobasidiales</taxon>
        <taxon>Mrakiaceae</taxon>
        <taxon>Phaffia</taxon>
    </lineage>
</organism>
<reference evidence="1" key="1">
    <citation type="submission" date="2014-08" db="EMBL/GenBank/DDBJ databases">
        <authorList>
            <person name="Sharma Rahul"/>
            <person name="Thines Marco"/>
        </authorList>
    </citation>
    <scope>NUCLEOTIDE SEQUENCE</scope>
</reference>